<dbReference type="AlphaFoldDB" id="A0A7H0LIM1"/>
<dbReference type="PROSITE" id="PS00166">
    <property type="entry name" value="ENOYL_COA_HYDRATASE"/>
    <property type="match status" value="1"/>
</dbReference>
<sequence>MSLIKLEVADYVAVVTLNNPPVNAQPMELIQELIAIFDTFNDRDDVRCVVLTGAGKCFSAGAELKNRMDLSAPGARWARNRWVREVGYCIADNSKPTIAAVNGPALGAGLGLVSACDIIVASERAVFGLPEVDVGLMGGGKHAARILPHSLARRMMLTGYRAPAAELYRRGVIEACLPHDELMPFVMEMAANIASKSPLATRLAKDSMRTIENMTLRDGYIYEQGNTAKLAQSEDAKEAVAAFVEKRKPVFQGR</sequence>
<evidence type="ECO:0000256" key="2">
    <source>
        <dbReference type="ARBA" id="ARBA00023239"/>
    </source>
</evidence>
<dbReference type="NCBIfam" id="NF005073">
    <property type="entry name" value="PRK06495.1"/>
    <property type="match status" value="1"/>
</dbReference>
<name>A0A7H0LIM1_9SPHN</name>
<dbReference type="Proteomes" id="UP000516148">
    <property type="component" value="Chromosome"/>
</dbReference>
<dbReference type="InterPro" id="IPR029045">
    <property type="entry name" value="ClpP/crotonase-like_dom_sf"/>
</dbReference>
<keyword evidence="2" id="KW-0456">Lyase</keyword>
<reference evidence="4 5" key="1">
    <citation type="submission" date="2020-09" db="EMBL/GenBank/DDBJ databases">
        <title>Sphingomonas sp., a new species isolated from pork steak.</title>
        <authorList>
            <person name="Heidler von Heilborn D."/>
        </authorList>
    </citation>
    <scope>NUCLEOTIDE SEQUENCE [LARGE SCALE GENOMIC DNA]</scope>
    <source>
        <strain evidence="5">S8-3T</strain>
    </source>
</reference>
<dbReference type="PANTHER" id="PTHR11941">
    <property type="entry name" value="ENOYL-COA HYDRATASE-RELATED"/>
    <property type="match status" value="1"/>
</dbReference>
<evidence type="ECO:0000313" key="4">
    <source>
        <dbReference type="EMBL" id="QNQ09524.1"/>
    </source>
</evidence>
<protein>
    <submittedName>
        <fullName evidence="4">Enoyl-CoA hydratase/isomerase family protein</fullName>
    </submittedName>
</protein>
<gene>
    <name evidence="4" type="ORF">H3Z74_23310</name>
</gene>
<dbReference type="SUPFAM" id="SSF52096">
    <property type="entry name" value="ClpP/crotonase"/>
    <property type="match status" value="1"/>
</dbReference>
<dbReference type="GO" id="GO:0016836">
    <property type="term" value="F:hydro-lyase activity"/>
    <property type="evidence" value="ECO:0007669"/>
    <property type="project" value="UniProtKB-ARBA"/>
</dbReference>
<dbReference type="KEGG" id="spap:H3Z74_23310"/>
<accession>A0A7H0LIM1</accession>
<dbReference type="FunFam" id="1.10.12.10:FF:000001">
    <property type="entry name" value="Probable enoyl-CoA hydratase, mitochondrial"/>
    <property type="match status" value="1"/>
</dbReference>
<dbReference type="InterPro" id="IPR001753">
    <property type="entry name" value="Enoyl-CoA_hydra/iso"/>
</dbReference>
<organism evidence="4 5">
    <name type="scientific">Sphingomonas alpina</name>
    <dbReference type="NCBI Taxonomy" id="653931"/>
    <lineage>
        <taxon>Bacteria</taxon>
        <taxon>Pseudomonadati</taxon>
        <taxon>Pseudomonadota</taxon>
        <taxon>Alphaproteobacteria</taxon>
        <taxon>Sphingomonadales</taxon>
        <taxon>Sphingomonadaceae</taxon>
        <taxon>Sphingomonas</taxon>
    </lineage>
</organism>
<dbReference type="PANTHER" id="PTHR11941:SF54">
    <property type="entry name" value="ENOYL-COA HYDRATASE, MITOCHONDRIAL"/>
    <property type="match status" value="1"/>
</dbReference>
<evidence type="ECO:0000256" key="1">
    <source>
        <dbReference type="ARBA" id="ARBA00005254"/>
    </source>
</evidence>
<evidence type="ECO:0000256" key="3">
    <source>
        <dbReference type="RuleBase" id="RU003707"/>
    </source>
</evidence>
<keyword evidence="4" id="KW-0413">Isomerase</keyword>
<proteinExistence type="inferred from homology"/>
<comment type="similarity">
    <text evidence="1 3">Belongs to the enoyl-CoA hydratase/isomerase family.</text>
</comment>
<evidence type="ECO:0000313" key="5">
    <source>
        <dbReference type="Proteomes" id="UP000516148"/>
    </source>
</evidence>
<keyword evidence="5" id="KW-1185">Reference proteome</keyword>
<dbReference type="InterPro" id="IPR018376">
    <property type="entry name" value="Enoyl-CoA_hyd/isom_CS"/>
</dbReference>
<dbReference type="EMBL" id="CP061038">
    <property type="protein sequence ID" value="QNQ09524.1"/>
    <property type="molecule type" value="Genomic_DNA"/>
</dbReference>
<dbReference type="GO" id="GO:0016853">
    <property type="term" value="F:isomerase activity"/>
    <property type="evidence" value="ECO:0007669"/>
    <property type="project" value="UniProtKB-KW"/>
</dbReference>
<dbReference type="RefSeq" id="WP_187761835.1">
    <property type="nucleotide sequence ID" value="NZ_CP061038.1"/>
</dbReference>
<dbReference type="Gene3D" id="3.90.226.10">
    <property type="entry name" value="2-enoyl-CoA Hydratase, Chain A, domain 1"/>
    <property type="match status" value="1"/>
</dbReference>
<dbReference type="CDD" id="cd06558">
    <property type="entry name" value="crotonase-like"/>
    <property type="match status" value="1"/>
</dbReference>
<dbReference type="GO" id="GO:0006635">
    <property type="term" value="P:fatty acid beta-oxidation"/>
    <property type="evidence" value="ECO:0007669"/>
    <property type="project" value="TreeGrafter"/>
</dbReference>
<dbReference type="Pfam" id="PF00378">
    <property type="entry name" value="ECH_1"/>
    <property type="match status" value="1"/>
</dbReference>